<dbReference type="PANTHER" id="PTHR26454">
    <property type="entry name" value="OLFACTORY RECEPTOR"/>
    <property type="match status" value="1"/>
</dbReference>
<feature type="transmembrane region" description="Helical" evidence="13">
    <location>
        <begin position="199"/>
        <end position="225"/>
    </location>
</feature>
<dbReference type="PRINTS" id="PR00245">
    <property type="entry name" value="OLFACTORYR"/>
</dbReference>
<dbReference type="PROSITE" id="PS50262">
    <property type="entry name" value="G_PROTEIN_RECEP_F1_2"/>
    <property type="match status" value="1"/>
</dbReference>
<comment type="caution">
    <text evidence="15">The sequence shown here is derived from an EMBL/GenBank/DDBJ whole genome shotgun (WGS) entry which is preliminary data.</text>
</comment>
<evidence type="ECO:0000256" key="1">
    <source>
        <dbReference type="ARBA" id="ARBA00004651"/>
    </source>
</evidence>
<name>A0A151NBW1_ALLMI</name>
<feature type="transmembrane region" description="Helical" evidence="13">
    <location>
        <begin position="237"/>
        <end position="257"/>
    </location>
</feature>
<dbReference type="PROSITE" id="PS00237">
    <property type="entry name" value="G_PROTEIN_RECEP_F1_1"/>
    <property type="match status" value="1"/>
</dbReference>
<keyword evidence="5 13" id="KW-0552">Olfaction</keyword>
<reference evidence="15 16" key="1">
    <citation type="journal article" date="2012" name="Genome Biol.">
        <title>Sequencing three crocodilian genomes to illuminate the evolution of archosaurs and amniotes.</title>
        <authorList>
            <person name="St John J.A."/>
            <person name="Braun E.L."/>
            <person name="Isberg S.R."/>
            <person name="Miles L.G."/>
            <person name="Chong A.Y."/>
            <person name="Gongora J."/>
            <person name="Dalzell P."/>
            <person name="Moran C."/>
            <person name="Bed'hom B."/>
            <person name="Abzhanov A."/>
            <person name="Burgess S.C."/>
            <person name="Cooksey A.M."/>
            <person name="Castoe T.A."/>
            <person name="Crawford N.G."/>
            <person name="Densmore L.D."/>
            <person name="Drew J.C."/>
            <person name="Edwards S.V."/>
            <person name="Faircloth B.C."/>
            <person name="Fujita M.K."/>
            <person name="Greenwold M.J."/>
            <person name="Hoffmann F.G."/>
            <person name="Howard J.M."/>
            <person name="Iguchi T."/>
            <person name="Janes D.E."/>
            <person name="Khan S.Y."/>
            <person name="Kohno S."/>
            <person name="de Koning A.J."/>
            <person name="Lance S.L."/>
            <person name="McCarthy F.M."/>
            <person name="McCormack J.E."/>
            <person name="Merchant M.E."/>
            <person name="Peterson D.G."/>
            <person name="Pollock D.D."/>
            <person name="Pourmand N."/>
            <person name="Raney B.J."/>
            <person name="Roessler K.A."/>
            <person name="Sanford J.R."/>
            <person name="Sawyer R.H."/>
            <person name="Schmidt C.J."/>
            <person name="Triplett E.W."/>
            <person name="Tuberville T.D."/>
            <person name="Venegas-Anaya M."/>
            <person name="Howard J.T."/>
            <person name="Jarvis E.D."/>
            <person name="Guillette L.J.Jr."/>
            <person name="Glenn T.C."/>
            <person name="Green R.E."/>
            <person name="Ray D.A."/>
        </authorList>
    </citation>
    <scope>NUCLEOTIDE SEQUENCE [LARGE SCALE GENOMIC DNA]</scope>
    <source>
        <strain evidence="15">KSC_2009_1</strain>
    </source>
</reference>
<evidence type="ECO:0000256" key="9">
    <source>
        <dbReference type="ARBA" id="ARBA00023170"/>
    </source>
</evidence>
<comment type="subcellular location">
    <subcellularLocation>
        <location evidence="1 13">Cell membrane</location>
        <topology evidence="1 13">Multi-pass membrane protein</topology>
    </subcellularLocation>
</comment>
<dbReference type="GO" id="GO:0005886">
    <property type="term" value="C:plasma membrane"/>
    <property type="evidence" value="ECO:0007669"/>
    <property type="project" value="UniProtKB-SubCell"/>
</dbReference>
<dbReference type="CDD" id="cd15912">
    <property type="entry name" value="7tmA_OR6C-like"/>
    <property type="match status" value="1"/>
</dbReference>
<dbReference type="GO" id="GO:0004930">
    <property type="term" value="F:G protein-coupled receptor activity"/>
    <property type="evidence" value="ECO:0007669"/>
    <property type="project" value="UniProtKB-KW"/>
</dbReference>
<comment type="similarity">
    <text evidence="12">Belongs to the G-protein coupled receptor 1 family.</text>
</comment>
<sequence length="324" mass="35770">MINATASVQEFILLGFPTAPPLHLVLFCLVLTNYLLTLSGNGVIIGITLSDHRLRSPMYFFLRNFSFVEIWFTSVTVPKLLASFLQGPQTISFAGCMIQCYFYFLLGAAEFLLLGVMSFDRYQAICNPLRYPALMTGRFCLQLVCGSWAAAFATILGPLILVTGLPYCGPNIINHFFCDRTPLVGLSCSGTHEVEAVNLVLAAVLILGSLVLTGISYGYIVLAVLRIPSLHGRRKAFSTCASHMVVVTIVYGSHIFMHVRTSHTYPEQVDKVVALMTSVVAPSLNPFIYTLRNEKVKAALWDVARRTRILATMGKAVEEMEERA</sequence>
<evidence type="ECO:0000256" key="11">
    <source>
        <dbReference type="ARBA" id="ARBA00023224"/>
    </source>
</evidence>
<evidence type="ECO:0000256" key="10">
    <source>
        <dbReference type="ARBA" id="ARBA00023180"/>
    </source>
</evidence>
<feature type="transmembrane region" description="Helical" evidence="13">
    <location>
        <begin position="272"/>
        <end position="291"/>
    </location>
</feature>
<keyword evidence="3 13" id="KW-0716">Sensory transduction</keyword>
<dbReference type="OrthoDB" id="9902777at2759"/>
<dbReference type="GO" id="GO:0004984">
    <property type="term" value="F:olfactory receptor activity"/>
    <property type="evidence" value="ECO:0007669"/>
    <property type="project" value="InterPro"/>
</dbReference>
<evidence type="ECO:0000256" key="5">
    <source>
        <dbReference type="ARBA" id="ARBA00022725"/>
    </source>
</evidence>
<keyword evidence="8 13" id="KW-0472">Membrane</keyword>
<feature type="transmembrane region" description="Helical" evidence="13">
    <location>
        <begin position="101"/>
        <end position="119"/>
    </location>
</feature>
<dbReference type="AlphaFoldDB" id="A0A151NBW1"/>
<keyword evidence="4 12" id="KW-0812">Transmembrane</keyword>
<evidence type="ECO:0000259" key="14">
    <source>
        <dbReference type="PROSITE" id="PS50262"/>
    </source>
</evidence>
<feature type="transmembrane region" description="Helical" evidence="13">
    <location>
        <begin position="139"/>
        <end position="161"/>
    </location>
</feature>
<evidence type="ECO:0000313" key="16">
    <source>
        <dbReference type="Proteomes" id="UP000050525"/>
    </source>
</evidence>
<dbReference type="PRINTS" id="PR00237">
    <property type="entry name" value="GPCRRHODOPSN"/>
</dbReference>
<evidence type="ECO:0000313" key="15">
    <source>
        <dbReference type="EMBL" id="KYO34303.1"/>
    </source>
</evidence>
<evidence type="ECO:0000256" key="2">
    <source>
        <dbReference type="ARBA" id="ARBA00022475"/>
    </source>
</evidence>
<dbReference type="SUPFAM" id="SSF81321">
    <property type="entry name" value="Family A G protein-coupled receptor-like"/>
    <property type="match status" value="1"/>
</dbReference>
<dbReference type="InterPro" id="IPR000276">
    <property type="entry name" value="GPCR_Rhodpsn"/>
</dbReference>
<keyword evidence="7 12" id="KW-0297">G-protein coupled receptor</keyword>
<feature type="transmembrane region" description="Helical" evidence="13">
    <location>
        <begin position="61"/>
        <end position="81"/>
    </location>
</feature>
<evidence type="ECO:0000256" key="13">
    <source>
        <dbReference type="RuleBase" id="RU363047"/>
    </source>
</evidence>
<keyword evidence="6 13" id="KW-1133">Transmembrane helix</keyword>
<evidence type="ECO:0000256" key="7">
    <source>
        <dbReference type="ARBA" id="ARBA00023040"/>
    </source>
</evidence>
<feature type="transmembrane region" description="Helical" evidence="13">
    <location>
        <begin position="24"/>
        <end position="49"/>
    </location>
</feature>
<proteinExistence type="inferred from homology"/>
<evidence type="ECO:0000256" key="6">
    <source>
        <dbReference type="ARBA" id="ARBA00022989"/>
    </source>
</evidence>
<dbReference type="PANTHER" id="PTHR26454:SF18">
    <property type="entry name" value="OLFACTORY RECEPTOR 6C76"/>
    <property type="match status" value="1"/>
</dbReference>
<dbReference type="InterPro" id="IPR017452">
    <property type="entry name" value="GPCR_Rhodpsn_7TM"/>
</dbReference>
<evidence type="ECO:0000256" key="8">
    <source>
        <dbReference type="ARBA" id="ARBA00023136"/>
    </source>
</evidence>
<keyword evidence="16" id="KW-1185">Reference proteome</keyword>
<protein>
    <recommendedName>
        <fullName evidence="13">Olfactory receptor</fullName>
    </recommendedName>
</protein>
<dbReference type="InterPro" id="IPR047132">
    <property type="entry name" value="Olfact_rcpt_6C-like"/>
</dbReference>
<keyword evidence="9 12" id="KW-0675">Receptor</keyword>
<accession>A0A151NBW1</accession>
<feature type="domain" description="G-protein coupled receptors family 1 profile" evidence="14">
    <location>
        <begin position="40"/>
        <end position="289"/>
    </location>
</feature>
<dbReference type="Proteomes" id="UP000050525">
    <property type="component" value="Unassembled WGS sequence"/>
</dbReference>
<gene>
    <name evidence="15" type="ORF">Y1Q_0007737</name>
</gene>
<dbReference type="KEGG" id="amj:102564486"/>
<dbReference type="Pfam" id="PF13853">
    <property type="entry name" value="7tm_4"/>
    <property type="match status" value="1"/>
</dbReference>
<organism evidence="15 16">
    <name type="scientific">Alligator mississippiensis</name>
    <name type="common">American alligator</name>
    <dbReference type="NCBI Taxonomy" id="8496"/>
    <lineage>
        <taxon>Eukaryota</taxon>
        <taxon>Metazoa</taxon>
        <taxon>Chordata</taxon>
        <taxon>Craniata</taxon>
        <taxon>Vertebrata</taxon>
        <taxon>Euteleostomi</taxon>
        <taxon>Archelosauria</taxon>
        <taxon>Archosauria</taxon>
        <taxon>Crocodylia</taxon>
        <taxon>Alligatoridae</taxon>
        <taxon>Alligatorinae</taxon>
        <taxon>Alligator</taxon>
    </lineage>
</organism>
<evidence type="ECO:0000256" key="12">
    <source>
        <dbReference type="RuleBase" id="RU000688"/>
    </source>
</evidence>
<keyword evidence="10" id="KW-0325">Glycoprotein</keyword>
<dbReference type="FunFam" id="1.20.1070.10:FF:000010">
    <property type="entry name" value="Olfactory receptor"/>
    <property type="match status" value="1"/>
</dbReference>
<dbReference type="EMBL" id="AKHW03003549">
    <property type="protein sequence ID" value="KYO34303.1"/>
    <property type="molecule type" value="Genomic_DNA"/>
</dbReference>
<keyword evidence="11 12" id="KW-0807">Transducer</keyword>
<evidence type="ECO:0000256" key="3">
    <source>
        <dbReference type="ARBA" id="ARBA00022606"/>
    </source>
</evidence>
<dbReference type="InterPro" id="IPR000725">
    <property type="entry name" value="Olfact_rcpt"/>
</dbReference>
<evidence type="ECO:0000256" key="4">
    <source>
        <dbReference type="ARBA" id="ARBA00022692"/>
    </source>
</evidence>
<dbReference type="Gene3D" id="1.20.1070.10">
    <property type="entry name" value="Rhodopsin 7-helix transmembrane proteins"/>
    <property type="match status" value="1"/>
</dbReference>
<keyword evidence="2 13" id="KW-1003">Cell membrane</keyword>